<sequence length="311" mass="33087">MQATLPAKTLPRCGIARCSPRVVHGRRMVVANAAPTKPQVPDVFVEGGNSDPELAAFQAHQASAARPSAPELARTWMTMSRTGVLSTLSNGGDTAGFPQSSVVEFGVCPAGHPIFAVSNLSAHTGDLAVDGRASLTVAAPGFKGMNDGRVTLQGRVREVTDDAKKAFIREHYLAKNPDAFYVDFPDFRWFVMGDIVAVRVVGGFARAAPKVAPGDYSSAKPDPVAKFSAPVCGHMNDDHQADTIAMIEHYTGLKGVESVALTDLDRLGMNGEVKRKGAVLKLRLPFPKPADERKAIKEAIVDMTKAARGAQ</sequence>
<accession>A0A7S0RGN8</accession>
<dbReference type="InterPro" id="IPR012349">
    <property type="entry name" value="Split_barrel_FMN-bd"/>
</dbReference>
<dbReference type="Gene3D" id="2.30.110.10">
    <property type="entry name" value="Electron Transport, Fmn-binding Protein, Chain A"/>
    <property type="match status" value="1"/>
</dbReference>
<dbReference type="Pfam" id="PF10615">
    <property type="entry name" value="DUF2470"/>
    <property type="match status" value="1"/>
</dbReference>
<dbReference type="InterPro" id="IPR037119">
    <property type="entry name" value="Haem_oxidase_HugZ-like_sf"/>
</dbReference>
<dbReference type="Pfam" id="PF13883">
    <property type="entry name" value="CREG_beta-barrel"/>
    <property type="match status" value="1"/>
</dbReference>
<proteinExistence type="predicted"/>
<dbReference type="EMBL" id="HBFB01012863">
    <property type="protein sequence ID" value="CAD8676115.1"/>
    <property type="molecule type" value="Transcribed_RNA"/>
</dbReference>
<evidence type="ECO:0000259" key="2">
    <source>
        <dbReference type="Pfam" id="PF13883"/>
    </source>
</evidence>
<evidence type="ECO:0008006" key="4">
    <source>
        <dbReference type="Google" id="ProtNLM"/>
    </source>
</evidence>
<reference evidence="3" key="1">
    <citation type="submission" date="2021-01" db="EMBL/GenBank/DDBJ databases">
        <authorList>
            <person name="Corre E."/>
            <person name="Pelletier E."/>
            <person name="Niang G."/>
            <person name="Scheremetjew M."/>
            <person name="Finn R."/>
            <person name="Kale V."/>
            <person name="Holt S."/>
            <person name="Cochrane G."/>
            <person name="Meng A."/>
            <person name="Brown T."/>
            <person name="Cohen L."/>
        </authorList>
    </citation>
    <scope>NUCLEOTIDE SEQUENCE</scope>
    <source>
        <strain evidence="3">SAG 11-49</strain>
    </source>
</reference>
<feature type="domain" description="CREG-like beta-barrel" evidence="2">
    <location>
        <begin position="68"/>
        <end position="208"/>
    </location>
</feature>
<dbReference type="SUPFAM" id="SSF50475">
    <property type="entry name" value="FMN-binding split barrel"/>
    <property type="match status" value="1"/>
</dbReference>
<dbReference type="InterPro" id="IPR055343">
    <property type="entry name" value="CREG_beta-barrel"/>
</dbReference>
<gene>
    <name evidence="3" type="ORF">CLEI1391_LOCUS7272</name>
</gene>
<dbReference type="PANTHER" id="PTHR13343">
    <property type="entry name" value="CREG1 PROTEIN"/>
    <property type="match status" value="1"/>
</dbReference>
<dbReference type="GO" id="GO:0005737">
    <property type="term" value="C:cytoplasm"/>
    <property type="evidence" value="ECO:0007669"/>
    <property type="project" value="UniProtKB-ARBA"/>
</dbReference>
<name>A0A7S0RGN8_9CHLO</name>
<dbReference type="PANTHER" id="PTHR13343:SF24">
    <property type="entry name" value="OS07G0573800 PROTEIN"/>
    <property type="match status" value="1"/>
</dbReference>
<organism evidence="3">
    <name type="scientific">Chlamydomonas leiostraca</name>
    <dbReference type="NCBI Taxonomy" id="1034604"/>
    <lineage>
        <taxon>Eukaryota</taxon>
        <taxon>Viridiplantae</taxon>
        <taxon>Chlorophyta</taxon>
        <taxon>core chlorophytes</taxon>
        <taxon>Chlorophyceae</taxon>
        <taxon>CS clade</taxon>
        <taxon>Chlamydomonadales</taxon>
        <taxon>Chlamydomonadaceae</taxon>
        <taxon>Chlamydomonas</taxon>
    </lineage>
</organism>
<dbReference type="Gene3D" id="3.20.180.10">
    <property type="entry name" value="PNP-oxidase-like"/>
    <property type="match status" value="1"/>
</dbReference>
<evidence type="ECO:0000313" key="3">
    <source>
        <dbReference type="EMBL" id="CAD8676115.1"/>
    </source>
</evidence>
<dbReference type="AlphaFoldDB" id="A0A7S0RGN8"/>
<protein>
    <recommendedName>
        <fullName evidence="4">DUF2470 domain-containing protein</fullName>
    </recommendedName>
</protein>
<evidence type="ECO:0000259" key="1">
    <source>
        <dbReference type="Pfam" id="PF10615"/>
    </source>
</evidence>
<dbReference type="InterPro" id="IPR019595">
    <property type="entry name" value="DUF2470"/>
</dbReference>
<feature type="domain" description="DUF2470" evidence="1">
    <location>
        <begin position="228"/>
        <end position="303"/>
    </location>
</feature>